<organism evidence="4 5">
    <name type="scientific">Luminiphilus syltensis NOR5-1B</name>
    <dbReference type="NCBI Taxonomy" id="565045"/>
    <lineage>
        <taxon>Bacteria</taxon>
        <taxon>Pseudomonadati</taxon>
        <taxon>Pseudomonadota</taxon>
        <taxon>Gammaproteobacteria</taxon>
        <taxon>Cellvibrionales</taxon>
        <taxon>Halieaceae</taxon>
        <taxon>Luminiphilus</taxon>
    </lineage>
</organism>
<protein>
    <submittedName>
        <fullName evidence="4">Phosphoadenosine phosphosulfate reductase</fullName>
        <ecNumber evidence="4">1.8.4.8</ecNumber>
    </submittedName>
</protein>
<evidence type="ECO:0000313" key="5">
    <source>
        <dbReference type="Proteomes" id="UP000004699"/>
    </source>
</evidence>
<gene>
    <name evidence="4" type="ORF">NOR51B_820</name>
</gene>
<dbReference type="SUPFAM" id="SSF52402">
    <property type="entry name" value="Adenine nucleotide alpha hydrolases-like"/>
    <property type="match status" value="1"/>
</dbReference>
<dbReference type="EC" id="1.8.4.8" evidence="4"/>
<dbReference type="OrthoDB" id="9794018at2"/>
<feature type="domain" description="Phosphoadenosine phosphosulphate reductase" evidence="3">
    <location>
        <begin position="52"/>
        <end position="210"/>
    </location>
</feature>
<name>B8KW50_9GAMM</name>
<evidence type="ECO:0000313" key="4">
    <source>
        <dbReference type="EMBL" id="EED34880.1"/>
    </source>
</evidence>
<comment type="similarity">
    <text evidence="1">Belongs to the PAPS reductase family. CysH subfamily.</text>
</comment>
<dbReference type="Proteomes" id="UP000004699">
    <property type="component" value="Unassembled WGS sequence"/>
</dbReference>
<evidence type="ECO:0000256" key="2">
    <source>
        <dbReference type="ARBA" id="ARBA00024327"/>
    </source>
</evidence>
<dbReference type="Gene3D" id="3.40.50.620">
    <property type="entry name" value="HUPs"/>
    <property type="match status" value="1"/>
</dbReference>
<keyword evidence="5" id="KW-1185">Reference proteome</keyword>
<keyword evidence="4" id="KW-0560">Oxidoreductase</keyword>
<dbReference type="GO" id="GO:0004604">
    <property type="term" value="F:phosphoadenylyl-sulfate reductase (thioredoxin) activity"/>
    <property type="evidence" value="ECO:0007669"/>
    <property type="project" value="UniProtKB-EC"/>
</dbReference>
<dbReference type="RefSeq" id="WP_009019628.1">
    <property type="nucleotide sequence ID" value="NZ_DS999411.1"/>
</dbReference>
<accession>B8KW50</accession>
<dbReference type="AlphaFoldDB" id="B8KW50"/>
<dbReference type="Pfam" id="PF01507">
    <property type="entry name" value="PAPS_reduct"/>
    <property type="match status" value="1"/>
</dbReference>
<reference evidence="5" key="1">
    <citation type="journal article" date="2013" name="BMC Microbiol.">
        <title>Taxonomy and evolution of bacteriochlorophyll a-containing members of the OM60/NOR5 clade of marine gammaproteobacteria: description of Luminiphilus syltensis gen. nov., sp. nov., reclassification of Haliea rubra as Pseudohaliea rubra gen. nov., comb. nov., and emendation of Chromatocurvus halotolerans.</title>
        <authorList>
            <person name="Spring S."/>
            <person name="Riedel T."/>
            <person name="Sproer C."/>
            <person name="Yan S."/>
            <person name="Harder J."/>
            <person name="Fuchs B.M."/>
        </authorList>
    </citation>
    <scope>NUCLEOTIDE SEQUENCE [LARGE SCALE GENOMIC DNA]</scope>
    <source>
        <strain evidence="5">NOR51-B</strain>
    </source>
</reference>
<dbReference type="STRING" id="565045.NOR51B_820"/>
<dbReference type="PANTHER" id="PTHR46509">
    <property type="entry name" value="PHOSPHOADENOSINE PHOSPHOSULFATE REDUCTASE"/>
    <property type="match status" value="1"/>
</dbReference>
<sequence>MIAIAKARPTLESAPLRGDHGAIDIDAANHALREATPAEIVTWALSLDKRAIATTSFGVNAAATLHAVVEQAPSLPVIWVDTGFNLRDTYVQADAVTEQLGLNLHVYSPLITAERISAKLGGIPLPEDADNHRWFTEKVKLEPFRRAIADFRPQLWFSGIRAEETDHRRSLDIVSLDHRGIIKVAPFFYWSDSEIDSYMLEHGLVSCQHYFDPTKVSSGRECGLHTSV</sequence>
<dbReference type="GO" id="GO:0019379">
    <property type="term" value="P:sulfate assimilation, phosphoadenylyl sulfate reduction by phosphoadenylyl-sulfate reductase (thioredoxin)"/>
    <property type="evidence" value="ECO:0007669"/>
    <property type="project" value="TreeGrafter"/>
</dbReference>
<proteinExistence type="inferred from homology"/>
<dbReference type="PANTHER" id="PTHR46509:SF1">
    <property type="entry name" value="PHOSPHOADENOSINE PHOSPHOSULFATE REDUCTASE"/>
    <property type="match status" value="1"/>
</dbReference>
<dbReference type="HOGENOM" id="CLU_044089_3_0_6"/>
<dbReference type="InterPro" id="IPR002500">
    <property type="entry name" value="PAPS_reduct_dom"/>
</dbReference>
<dbReference type="InterPro" id="IPR014729">
    <property type="entry name" value="Rossmann-like_a/b/a_fold"/>
</dbReference>
<evidence type="ECO:0000259" key="3">
    <source>
        <dbReference type="Pfam" id="PF01507"/>
    </source>
</evidence>
<evidence type="ECO:0000256" key="1">
    <source>
        <dbReference type="ARBA" id="ARBA00009732"/>
    </source>
</evidence>
<dbReference type="GO" id="GO:0005737">
    <property type="term" value="C:cytoplasm"/>
    <property type="evidence" value="ECO:0007669"/>
    <property type="project" value="TreeGrafter"/>
</dbReference>
<dbReference type="eggNOG" id="COG0175">
    <property type="taxonomic scope" value="Bacteria"/>
</dbReference>
<dbReference type="EMBL" id="DS999411">
    <property type="protein sequence ID" value="EED34880.1"/>
    <property type="molecule type" value="Genomic_DNA"/>
</dbReference>
<comment type="pathway">
    <text evidence="2">Sulfur metabolism; hydrogen sulfide biosynthesis; sulfite from sulfate.</text>
</comment>